<dbReference type="EMBL" id="JAHRHJ020000004">
    <property type="protein sequence ID" value="KAH9317106.1"/>
    <property type="molecule type" value="Genomic_DNA"/>
</dbReference>
<accession>A0AA38LAY0</accession>
<name>A0AA38LAY0_TAXCH</name>
<sequence>MPPIAPMTKIVEVSDSPSVPQDPSFPFSLPFSLPTSVPSTSMIISSFPSPSMAQLFSSLPFISAKETIGSPFYTSLPLTLPFPSISSPNIIVSTPMVVLTSTPSIATTTIQMPTNVVGTLVVTNVS</sequence>
<gene>
    <name evidence="1" type="ORF">KI387_018875</name>
</gene>
<evidence type="ECO:0000313" key="1">
    <source>
        <dbReference type="EMBL" id="KAH9317106.1"/>
    </source>
</evidence>
<protein>
    <submittedName>
        <fullName evidence="1">Uncharacterized protein</fullName>
    </submittedName>
</protein>
<reference evidence="1 2" key="1">
    <citation type="journal article" date="2021" name="Nat. Plants">
        <title>The Taxus genome provides insights into paclitaxel biosynthesis.</title>
        <authorList>
            <person name="Xiong X."/>
            <person name="Gou J."/>
            <person name="Liao Q."/>
            <person name="Li Y."/>
            <person name="Zhou Q."/>
            <person name="Bi G."/>
            <person name="Li C."/>
            <person name="Du R."/>
            <person name="Wang X."/>
            <person name="Sun T."/>
            <person name="Guo L."/>
            <person name="Liang H."/>
            <person name="Lu P."/>
            <person name="Wu Y."/>
            <person name="Zhang Z."/>
            <person name="Ro D.K."/>
            <person name="Shang Y."/>
            <person name="Huang S."/>
            <person name="Yan J."/>
        </authorList>
    </citation>
    <scope>NUCLEOTIDE SEQUENCE [LARGE SCALE GENOMIC DNA]</scope>
    <source>
        <strain evidence="1">Ta-2019</strain>
    </source>
</reference>
<evidence type="ECO:0000313" key="2">
    <source>
        <dbReference type="Proteomes" id="UP000824469"/>
    </source>
</evidence>
<feature type="non-terminal residue" evidence="1">
    <location>
        <position position="126"/>
    </location>
</feature>
<dbReference type="AlphaFoldDB" id="A0AA38LAY0"/>
<proteinExistence type="predicted"/>
<comment type="caution">
    <text evidence="1">The sequence shown here is derived from an EMBL/GenBank/DDBJ whole genome shotgun (WGS) entry which is preliminary data.</text>
</comment>
<organism evidence="1 2">
    <name type="scientific">Taxus chinensis</name>
    <name type="common">Chinese yew</name>
    <name type="synonym">Taxus wallichiana var. chinensis</name>
    <dbReference type="NCBI Taxonomy" id="29808"/>
    <lineage>
        <taxon>Eukaryota</taxon>
        <taxon>Viridiplantae</taxon>
        <taxon>Streptophyta</taxon>
        <taxon>Embryophyta</taxon>
        <taxon>Tracheophyta</taxon>
        <taxon>Spermatophyta</taxon>
        <taxon>Pinopsida</taxon>
        <taxon>Pinidae</taxon>
        <taxon>Conifers II</taxon>
        <taxon>Cupressales</taxon>
        <taxon>Taxaceae</taxon>
        <taxon>Taxus</taxon>
    </lineage>
</organism>
<dbReference type="Proteomes" id="UP000824469">
    <property type="component" value="Unassembled WGS sequence"/>
</dbReference>
<keyword evidence="2" id="KW-1185">Reference proteome</keyword>